<dbReference type="InterPro" id="IPR027417">
    <property type="entry name" value="P-loop_NTPase"/>
</dbReference>
<dbReference type="PANTHER" id="PTHR43534">
    <property type="entry name" value="MIND SUPERFAMILY P-LOOP ATPASE CONTAINING AN INSERTED FERREDOXIN DOMAIN"/>
    <property type="match status" value="1"/>
</dbReference>
<gene>
    <name evidence="5" type="ORF">GXY80_04870</name>
</gene>
<dbReference type="Pfam" id="PF01656">
    <property type="entry name" value="CbiA"/>
    <property type="match status" value="1"/>
</dbReference>
<dbReference type="AlphaFoldDB" id="A0A971S080"/>
<dbReference type="Gene3D" id="3.30.70.20">
    <property type="match status" value="1"/>
</dbReference>
<feature type="domain" description="4Fe-4S ferredoxin-type" evidence="4">
    <location>
        <begin position="62"/>
        <end position="91"/>
    </location>
</feature>
<keyword evidence="1" id="KW-0479">Metal-binding</keyword>
<dbReference type="PROSITE" id="PS51379">
    <property type="entry name" value="4FE4S_FER_2"/>
    <property type="match status" value="2"/>
</dbReference>
<dbReference type="CDD" id="cd03110">
    <property type="entry name" value="SIMIBI_bact_arch"/>
    <property type="match status" value="1"/>
</dbReference>
<accession>A0A971S080</accession>
<evidence type="ECO:0000313" key="5">
    <source>
        <dbReference type="EMBL" id="NLW34801.1"/>
    </source>
</evidence>
<keyword evidence="3" id="KW-0411">Iron-sulfur</keyword>
<organism evidence="5 6">
    <name type="scientific">Syntrophorhabdus aromaticivorans</name>
    <dbReference type="NCBI Taxonomy" id="328301"/>
    <lineage>
        <taxon>Bacteria</taxon>
        <taxon>Pseudomonadati</taxon>
        <taxon>Thermodesulfobacteriota</taxon>
        <taxon>Syntrophorhabdia</taxon>
        <taxon>Syntrophorhabdales</taxon>
        <taxon>Syntrophorhabdaceae</taxon>
        <taxon>Syntrophorhabdus</taxon>
    </lineage>
</organism>
<dbReference type="Gene3D" id="3.40.50.300">
    <property type="entry name" value="P-loop containing nucleotide triphosphate hydrolases"/>
    <property type="match status" value="1"/>
</dbReference>
<reference evidence="5" key="1">
    <citation type="journal article" date="2020" name="Biotechnol. Biofuels">
        <title>New insights from the biogas microbiome by comprehensive genome-resolved metagenomics of nearly 1600 species originating from multiple anaerobic digesters.</title>
        <authorList>
            <person name="Campanaro S."/>
            <person name="Treu L."/>
            <person name="Rodriguez-R L.M."/>
            <person name="Kovalovszki A."/>
            <person name="Ziels R.M."/>
            <person name="Maus I."/>
            <person name="Zhu X."/>
            <person name="Kougias P.G."/>
            <person name="Basile A."/>
            <person name="Luo G."/>
            <person name="Schluter A."/>
            <person name="Konstantinidis K.T."/>
            <person name="Angelidaki I."/>
        </authorList>
    </citation>
    <scope>NUCLEOTIDE SEQUENCE</scope>
    <source>
        <strain evidence="5">AS06rmzACSIP_7</strain>
    </source>
</reference>
<evidence type="ECO:0000256" key="3">
    <source>
        <dbReference type="ARBA" id="ARBA00023014"/>
    </source>
</evidence>
<evidence type="ECO:0000259" key="4">
    <source>
        <dbReference type="PROSITE" id="PS51379"/>
    </source>
</evidence>
<dbReference type="GO" id="GO:0051536">
    <property type="term" value="F:iron-sulfur cluster binding"/>
    <property type="evidence" value="ECO:0007669"/>
    <property type="project" value="UniProtKB-KW"/>
</dbReference>
<dbReference type="SUPFAM" id="SSF52540">
    <property type="entry name" value="P-loop containing nucleoside triphosphate hydrolases"/>
    <property type="match status" value="1"/>
</dbReference>
<feature type="domain" description="4Fe-4S ferredoxin-type" evidence="4">
    <location>
        <begin position="92"/>
        <end position="117"/>
    </location>
</feature>
<keyword evidence="2" id="KW-0408">Iron</keyword>
<evidence type="ECO:0000256" key="2">
    <source>
        <dbReference type="ARBA" id="ARBA00023004"/>
    </source>
</evidence>
<dbReference type="InterPro" id="IPR017900">
    <property type="entry name" value="4Fe4S_Fe_S_CS"/>
</dbReference>
<proteinExistence type="predicted"/>
<dbReference type="EMBL" id="JAAYEE010000081">
    <property type="protein sequence ID" value="NLW34801.1"/>
    <property type="molecule type" value="Genomic_DNA"/>
</dbReference>
<protein>
    <submittedName>
        <fullName evidence="5">4Fe-4S binding protein</fullName>
    </submittedName>
</protein>
<sequence length="293" mass="31439">MNSIKEVVVVSGKGGTGKTSVAGALVRLLTNRVAADCDVDAANLHMLLNPVVIEEKEFVGGKKAVIDASRCTGCGTCREVCRFQAISPDYHVNQYQCEGCGACYFLCPAGAVDFSSSLAGTCYVCRDKYSKPFVYAELLPGEENSGKLVTMVRNEARAMAEKNDIPLVVIDGPPGIGCPVISSMTGVHAAVAVTEPTISGIHDLERIIDLAQFFKCKTAVIVNKGDINPDYSKRIEEYCATKGTNFLGTIPYESKITEAQIQATTILDIAPDSPASEIIRVIHNKLLTILEEL</sequence>
<dbReference type="Pfam" id="PF00037">
    <property type="entry name" value="Fer4"/>
    <property type="match status" value="2"/>
</dbReference>
<evidence type="ECO:0000313" key="6">
    <source>
        <dbReference type="Proteomes" id="UP000777265"/>
    </source>
</evidence>
<comment type="caution">
    <text evidence="5">The sequence shown here is derived from an EMBL/GenBank/DDBJ whole genome shotgun (WGS) entry which is preliminary data.</text>
</comment>
<evidence type="ECO:0000256" key="1">
    <source>
        <dbReference type="ARBA" id="ARBA00022723"/>
    </source>
</evidence>
<dbReference type="GO" id="GO:0046872">
    <property type="term" value="F:metal ion binding"/>
    <property type="evidence" value="ECO:0007669"/>
    <property type="project" value="UniProtKB-KW"/>
</dbReference>
<dbReference type="Proteomes" id="UP000777265">
    <property type="component" value="Unassembled WGS sequence"/>
</dbReference>
<dbReference type="InterPro" id="IPR017896">
    <property type="entry name" value="4Fe4S_Fe-S-bd"/>
</dbReference>
<reference evidence="5" key="2">
    <citation type="submission" date="2020-01" db="EMBL/GenBank/DDBJ databases">
        <authorList>
            <person name="Campanaro S."/>
        </authorList>
    </citation>
    <scope>NUCLEOTIDE SEQUENCE</scope>
    <source>
        <strain evidence="5">AS06rmzACSIP_7</strain>
    </source>
</reference>
<dbReference type="InterPro" id="IPR002586">
    <property type="entry name" value="CobQ/CobB/MinD/ParA_Nub-bd_dom"/>
</dbReference>
<name>A0A971S080_9BACT</name>
<dbReference type="PANTHER" id="PTHR43534:SF1">
    <property type="entry name" value="4FE-4S CLUSTER CONTAINING PARA FAMILY ATPASE PROTEIN"/>
    <property type="match status" value="1"/>
</dbReference>
<dbReference type="PROSITE" id="PS00198">
    <property type="entry name" value="4FE4S_FER_1"/>
    <property type="match status" value="1"/>
</dbReference>